<comment type="caution">
    <text evidence="1">The sequence shown here is derived from an EMBL/GenBank/DDBJ whole genome shotgun (WGS) entry which is preliminary data.</text>
</comment>
<dbReference type="AlphaFoldDB" id="A0A1D1UYK7"/>
<protein>
    <submittedName>
        <fullName evidence="1">Uncharacterized protein</fullName>
    </submittedName>
</protein>
<evidence type="ECO:0000313" key="1">
    <source>
        <dbReference type="EMBL" id="GAU91523.1"/>
    </source>
</evidence>
<gene>
    <name evidence="1" type="primary">RvY_03759-1</name>
    <name evidence="1" type="synonym">RvY_03759.1</name>
    <name evidence="1" type="ORF">RvY_03759</name>
</gene>
<reference evidence="1 2" key="1">
    <citation type="journal article" date="2016" name="Nat. Commun.">
        <title>Extremotolerant tardigrade genome and improved radiotolerance of human cultured cells by tardigrade-unique protein.</title>
        <authorList>
            <person name="Hashimoto T."/>
            <person name="Horikawa D.D."/>
            <person name="Saito Y."/>
            <person name="Kuwahara H."/>
            <person name="Kozuka-Hata H."/>
            <person name="Shin-I T."/>
            <person name="Minakuchi Y."/>
            <person name="Ohishi K."/>
            <person name="Motoyama A."/>
            <person name="Aizu T."/>
            <person name="Enomoto A."/>
            <person name="Kondo K."/>
            <person name="Tanaka S."/>
            <person name="Hara Y."/>
            <person name="Koshikawa S."/>
            <person name="Sagara H."/>
            <person name="Miura T."/>
            <person name="Yokobori S."/>
            <person name="Miyagawa K."/>
            <person name="Suzuki Y."/>
            <person name="Kubo T."/>
            <person name="Oyama M."/>
            <person name="Kohara Y."/>
            <person name="Fujiyama A."/>
            <person name="Arakawa K."/>
            <person name="Katayama T."/>
            <person name="Toyoda A."/>
            <person name="Kunieda T."/>
        </authorList>
    </citation>
    <scope>NUCLEOTIDE SEQUENCE [LARGE SCALE GENOMIC DNA]</scope>
    <source>
        <strain evidence="1 2">YOKOZUNA-1</strain>
    </source>
</reference>
<organism evidence="1 2">
    <name type="scientific">Ramazzottius varieornatus</name>
    <name type="common">Water bear</name>
    <name type="synonym">Tardigrade</name>
    <dbReference type="NCBI Taxonomy" id="947166"/>
    <lineage>
        <taxon>Eukaryota</taxon>
        <taxon>Metazoa</taxon>
        <taxon>Ecdysozoa</taxon>
        <taxon>Tardigrada</taxon>
        <taxon>Eutardigrada</taxon>
        <taxon>Parachela</taxon>
        <taxon>Hypsibioidea</taxon>
        <taxon>Ramazzottiidae</taxon>
        <taxon>Ramazzottius</taxon>
    </lineage>
</organism>
<dbReference type="Gene3D" id="3.40.190.10">
    <property type="entry name" value="Periplasmic binding protein-like II"/>
    <property type="match status" value="1"/>
</dbReference>
<sequence length="239" mass="26218">MSCWDPRVPGCKCDEESPPLVIGPDAQGQYSGYIIDVLNGLKNDGANDFDWELSARPDNVCGDHFANGTINVLMYDVYSGMSTSPSWHIVKDDLIPTLYQYDIAVSELAVTRNRSEVVDFAQQVFATGARVAVNRNYNNETAQYFVIPAEGLIDYFNKTKFPPAAPISKSIQANLPASILDNESKISAVVRRLVNGDNIALVGNRAPLAEAIDAHTDTIFIEPGFFRGQFYAFAVKLGT</sequence>
<dbReference type="Proteomes" id="UP000186922">
    <property type="component" value="Unassembled WGS sequence"/>
</dbReference>
<proteinExistence type="predicted"/>
<accession>A0A1D1UYK7</accession>
<dbReference type="SUPFAM" id="SSF53850">
    <property type="entry name" value="Periplasmic binding protein-like II"/>
    <property type="match status" value="1"/>
</dbReference>
<evidence type="ECO:0000313" key="2">
    <source>
        <dbReference type="Proteomes" id="UP000186922"/>
    </source>
</evidence>
<dbReference type="EMBL" id="BDGG01000002">
    <property type="protein sequence ID" value="GAU91523.1"/>
    <property type="molecule type" value="Genomic_DNA"/>
</dbReference>
<keyword evidence="2" id="KW-1185">Reference proteome</keyword>
<name>A0A1D1UYK7_RAMVA</name>